<feature type="transmembrane region" description="Helical" evidence="19">
    <location>
        <begin position="92"/>
        <end position="112"/>
    </location>
</feature>
<feature type="binding site" evidence="18">
    <location>
        <position position="24"/>
    </location>
    <ligand>
        <name>a divalent metal cation</name>
        <dbReference type="ChEBI" id="CHEBI:60240"/>
    </ligand>
</feature>
<dbReference type="GO" id="GO:0005524">
    <property type="term" value="F:ATP binding"/>
    <property type="evidence" value="ECO:0007669"/>
    <property type="project" value="UniProtKB-KW"/>
</dbReference>
<dbReference type="PANTHER" id="PTHR34299:SF1">
    <property type="entry name" value="DIACYLGLYCEROL KINASE"/>
    <property type="match status" value="1"/>
</dbReference>
<dbReference type="PANTHER" id="PTHR34299">
    <property type="entry name" value="DIACYLGLYCEROL KINASE"/>
    <property type="match status" value="1"/>
</dbReference>
<evidence type="ECO:0000313" key="20">
    <source>
        <dbReference type="EMBL" id="TWU14299.1"/>
    </source>
</evidence>
<keyword evidence="13" id="KW-0594">Phospholipid biosynthesis</keyword>
<keyword evidence="14" id="KW-1208">Phospholipid metabolism</keyword>
<dbReference type="InterPro" id="IPR033717">
    <property type="entry name" value="UDPK"/>
</dbReference>
<evidence type="ECO:0000256" key="2">
    <source>
        <dbReference type="ARBA" id="ARBA00005967"/>
    </source>
</evidence>
<feature type="binding site" evidence="17">
    <location>
        <position position="3"/>
    </location>
    <ligand>
        <name>ATP</name>
        <dbReference type="ChEBI" id="CHEBI:30616"/>
    </ligand>
</feature>
<evidence type="ECO:0000256" key="17">
    <source>
        <dbReference type="PIRSR" id="PIRSR600829-3"/>
    </source>
</evidence>
<feature type="binding site" evidence="18">
    <location>
        <position position="72"/>
    </location>
    <ligand>
        <name>a divalent metal cation</name>
        <dbReference type="ChEBI" id="CHEBI:60240"/>
    </ligand>
</feature>
<evidence type="ECO:0000256" key="12">
    <source>
        <dbReference type="ARBA" id="ARBA00023136"/>
    </source>
</evidence>
<feature type="binding site" evidence="17">
    <location>
        <position position="24"/>
    </location>
    <ligand>
        <name>ATP</name>
        <dbReference type="ChEBI" id="CHEBI:30616"/>
    </ligand>
</feature>
<keyword evidence="3" id="KW-1003">Cell membrane</keyword>
<accession>A0A5C6BU93</accession>
<comment type="cofactor">
    <cofactor evidence="18">
        <name>Mg(2+)</name>
        <dbReference type="ChEBI" id="CHEBI:18420"/>
    </cofactor>
    <text evidence="18">Mn(2+), Zn(2+), Cd(2+) and Co(2+) support activity to lesser extents.</text>
</comment>
<keyword evidence="18" id="KW-0479">Metal-binding</keyword>
<dbReference type="Pfam" id="PF01219">
    <property type="entry name" value="DAGK_prokar"/>
    <property type="match status" value="1"/>
</dbReference>
<dbReference type="OrthoDB" id="9789934at2"/>
<reference evidence="20 21" key="1">
    <citation type="submission" date="2019-02" db="EMBL/GenBank/DDBJ databases">
        <title>Deep-cultivation of Planctomycetes and their phenomic and genomic characterization uncovers novel biology.</title>
        <authorList>
            <person name="Wiegand S."/>
            <person name="Jogler M."/>
            <person name="Boedeker C."/>
            <person name="Pinto D."/>
            <person name="Vollmers J."/>
            <person name="Rivas-Marin E."/>
            <person name="Kohn T."/>
            <person name="Peeters S.H."/>
            <person name="Heuer A."/>
            <person name="Rast P."/>
            <person name="Oberbeckmann S."/>
            <person name="Bunk B."/>
            <person name="Jeske O."/>
            <person name="Meyerdierks A."/>
            <person name="Storesund J.E."/>
            <person name="Kallscheuer N."/>
            <person name="Luecker S."/>
            <person name="Lage O.M."/>
            <person name="Pohl T."/>
            <person name="Merkel B.J."/>
            <person name="Hornburger P."/>
            <person name="Mueller R.-W."/>
            <person name="Bruemmer F."/>
            <person name="Labrenz M."/>
            <person name="Spormann A.M."/>
            <person name="Op Den Camp H."/>
            <person name="Overmann J."/>
            <person name="Amann R."/>
            <person name="Jetten M.S.M."/>
            <person name="Mascher T."/>
            <person name="Medema M.H."/>
            <person name="Devos D.P."/>
            <person name="Kaster A.-K."/>
            <person name="Ovreas L."/>
            <person name="Rohde M."/>
            <person name="Galperin M.Y."/>
            <person name="Jogler C."/>
        </authorList>
    </citation>
    <scope>NUCLEOTIDE SEQUENCE [LARGE SCALE GENOMIC DNA]</scope>
    <source>
        <strain evidence="20 21">CA54</strain>
    </source>
</reference>
<feature type="transmembrane region" description="Helical" evidence="19">
    <location>
        <begin position="27"/>
        <end position="46"/>
    </location>
</feature>
<keyword evidence="9 17" id="KW-0067">ATP-binding</keyword>
<evidence type="ECO:0000256" key="18">
    <source>
        <dbReference type="PIRSR" id="PIRSR600829-4"/>
    </source>
</evidence>
<keyword evidence="11" id="KW-0443">Lipid metabolism</keyword>
<dbReference type="RefSeq" id="WP_146371545.1">
    <property type="nucleotide sequence ID" value="NZ_SJPP01000001.1"/>
</dbReference>
<keyword evidence="6 19" id="KW-0812">Transmembrane</keyword>
<evidence type="ECO:0000256" key="19">
    <source>
        <dbReference type="SAM" id="Phobius"/>
    </source>
</evidence>
<keyword evidence="4" id="KW-0444">Lipid biosynthesis</keyword>
<dbReference type="GO" id="GO:0036433">
    <property type="term" value="F:di-trans, poly-cis-undecaprenol kinase activity"/>
    <property type="evidence" value="ECO:0007669"/>
    <property type="project" value="UniProtKB-EC"/>
</dbReference>
<proteinExistence type="inferred from homology"/>
<feature type="binding site" evidence="16">
    <location>
        <position position="3"/>
    </location>
    <ligand>
        <name>substrate</name>
    </ligand>
</feature>
<feature type="active site" description="Proton acceptor" evidence="15">
    <location>
        <position position="65"/>
    </location>
</feature>
<keyword evidence="12 19" id="KW-0472">Membrane</keyword>
<evidence type="ECO:0000256" key="8">
    <source>
        <dbReference type="ARBA" id="ARBA00022777"/>
    </source>
</evidence>
<dbReference type="GO" id="GO:0005886">
    <property type="term" value="C:plasma membrane"/>
    <property type="evidence" value="ECO:0007669"/>
    <property type="project" value="UniProtKB-SubCell"/>
</dbReference>
<evidence type="ECO:0000256" key="9">
    <source>
        <dbReference type="ARBA" id="ARBA00022840"/>
    </source>
</evidence>
<dbReference type="Gene3D" id="1.10.287.3610">
    <property type="match status" value="1"/>
</dbReference>
<dbReference type="AlphaFoldDB" id="A0A5C6BU93"/>
<evidence type="ECO:0000313" key="21">
    <source>
        <dbReference type="Proteomes" id="UP000320735"/>
    </source>
</evidence>
<evidence type="ECO:0000256" key="7">
    <source>
        <dbReference type="ARBA" id="ARBA00022741"/>
    </source>
</evidence>
<keyword evidence="21" id="KW-1185">Reference proteome</keyword>
<evidence type="ECO:0000256" key="10">
    <source>
        <dbReference type="ARBA" id="ARBA00022989"/>
    </source>
</evidence>
<feature type="binding site" evidence="16">
    <location>
        <position position="65"/>
    </location>
    <ligand>
        <name>substrate</name>
    </ligand>
</feature>
<feature type="binding site" evidence="17">
    <location>
        <begin position="90"/>
        <end position="91"/>
    </location>
    <ligand>
        <name>ATP</name>
        <dbReference type="ChEBI" id="CHEBI:30616"/>
    </ligand>
</feature>
<evidence type="ECO:0000256" key="15">
    <source>
        <dbReference type="PIRSR" id="PIRSR600829-1"/>
    </source>
</evidence>
<evidence type="ECO:0000256" key="1">
    <source>
        <dbReference type="ARBA" id="ARBA00004651"/>
    </source>
</evidence>
<dbReference type="InterPro" id="IPR000829">
    <property type="entry name" value="DAGK"/>
</dbReference>
<evidence type="ECO:0000256" key="5">
    <source>
        <dbReference type="ARBA" id="ARBA00022679"/>
    </source>
</evidence>
<dbReference type="GO" id="GO:0008654">
    <property type="term" value="P:phospholipid biosynthetic process"/>
    <property type="evidence" value="ECO:0007669"/>
    <property type="project" value="UniProtKB-KW"/>
</dbReference>
<feature type="binding site" evidence="17">
    <location>
        <begin position="81"/>
        <end position="83"/>
    </location>
    <ligand>
        <name>ATP</name>
        <dbReference type="ChEBI" id="CHEBI:30616"/>
    </ligand>
</feature>
<dbReference type="InterPro" id="IPR036945">
    <property type="entry name" value="DAGK_sf"/>
</dbReference>
<evidence type="ECO:0000256" key="13">
    <source>
        <dbReference type="ARBA" id="ARBA00023209"/>
    </source>
</evidence>
<dbReference type="GO" id="GO:0046872">
    <property type="term" value="F:metal ion binding"/>
    <property type="evidence" value="ECO:0007669"/>
    <property type="project" value="UniProtKB-KW"/>
</dbReference>
<gene>
    <name evidence="20" type="primary">dgkA</name>
    <name evidence="20" type="ORF">CA54_31430</name>
</gene>
<evidence type="ECO:0000256" key="3">
    <source>
        <dbReference type="ARBA" id="ARBA00022475"/>
    </source>
</evidence>
<comment type="caution">
    <text evidence="20">The sequence shown here is derived from an EMBL/GenBank/DDBJ whole genome shotgun (WGS) entry which is preliminary data.</text>
</comment>
<keyword evidence="10 19" id="KW-1133">Transmembrane helix</keyword>
<keyword evidence="8 20" id="KW-0418">Kinase</keyword>
<comment type="subcellular location">
    <subcellularLocation>
        <location evidence="1">Cell membrane</location>
        <topology evidence="1">Multi-pass membrane protein</topology>
    </subcellularLocation>
</comment>
<evidence type="ECO:0000256" key="16">
    <source>
        <dbReference type="PIRSR" id="PIRSR600829-2"/>
    </source>
</evidence>
<organism evidence="20 21">
    <name type="scientific">Symmachiella macrocystis</name>
    <dbReference type="NCBI Taxonomy" id="2527985"/>
    <lineage>
        <taxon>Bacteria</taxon>
        <taxon>Pseudomonadati</taxon>
        <taxon>Planctomycetota</taxon>
        <taxon>Planctomycetia</taxon>
        <taxon>Planctomycetales</taxon>
        <taxon>Planctomycetaceae</taxon>
        <taxon>Symmachiella</taxon>
    </lineage>
</organism>
<keyword evidence="5 20" id="KW-0808">Transferase</keyword>
<dbReference type="EC" id="2.7.1.66" evidence="20"/>
<dbReference type="CDD" id="cd14265">
    <property type="entry name" value="UDPK_IM_like"/>
    <property type="match status" value="1"/>
</dbReference>
<feature type="binding site" evidence="17">
    <location>
        <position position="72"/>
    </location>
    <ligand>
        <name>ATP</name>
        <dbReference type="ChEBI" id="CHEBI:30616"/>
    </ligand>
</feature>
<dbReference type="EMBL" id="SJPP01000001">
    <property type="protein sequence ID" value="TWU14299.1"/>
    <property type="molecule type" value="Genomic_DNA"/>
</dbReference>
<dbReference type="Proteomes" id="UP000320735">
    <property type="component" value="Unassembled WGS sequence"/>
</dbReference>
<evidence type="ECO:0000256" key="14">
    <source>
        <dbReference type="ARBA" id="ARBA00023264"/>
    </source>
</evidence>
<comment type="similarity">
    <text evidence="2">Belongs to the bacterial diacylglycerol kinase family.</text>
</comment>
<evidence type="ECO:0000256" key="4">
    <source>
        <dbReference type="ARBA" id="ARBA00022516"/>
    </source>
</evidence>
<name>A0A5C6BU93_9PLAN</name>
<sequence>MKRTPLLQSFVHAFSGIYQAWRNERNLRIHVVVALAVCGLAGWLQIPLRDWAVLVLTIALVISSELFNTSLEAIVDLISPEQHELAKTAKDVAAAAVLVLAIAAVIVGLLILGPPLYDRLAN</sequence>
<feature type="transmembrane region" description="Helical" evidence="19">
    <location>
        <begin position="52"/>
        <end position="71"/>
    </location>
</feature>
<protein>
    <submittedName>
        <fullName evidence="20">Undecaprenol kinase</fullName>
        <ecNumber evidence="20">2.7.1.66</ecNumber>
    </submittedName>
</protein>
<keyword evidence="7 17" id="KW-0547">Nucleotide-binding</keyword>
<evidence type="ECO:0000256" key="11">
    <source>
        <dbReference type="ARBA" id="ARBA00023098"/>
    </source>
</evidence>
<evidence type="ECO:0000256" key="6">
    <source>
        <dbReference type="ARBA" id="ARBA00022692"/>
    </source>
</evidence>
<keyword evidence="18" id="KW-0460">Magnesium</keyword>